<accession>A0ABV0KV48</accession>
<dbReference type="EMBL" id="JAMPLM010000096">
    <property type="protein sequence ID" value="MEP1062821.1"/>
    <property type="molecule type" value="Genomic_DNA"/>
</dbReference>
<evidence type="ECO:0000313" key="2">
    <source>
        <dbReference type="EMBL" id="MEP1062821.1"/>
    </source>
</evidence>
<evidence type="ECO:0000259" key="1">
    <source>
        <dbReference type="Pfam" id="PF00535"/>
    </source>
</evidence>
<keyword evidence="2" id="KW-0328">Glycosyltransferase</keyword>
<keyword evidence="2" id="KW-0808">Transferase</keyword>
<feature type="domain" description="Glycosyltransferase 2-like" evidence="1">
    <location>
        <begin position="3"/>
        <end position="48"/>
    </location>
</feature>
<dbReference type="EC" id="2.4.-.-" evidence="2"/>
<protein>
    <submittedName>
        <fullName evidence="2">Glycosyltransferase</fullName>
        <ecNumber evidence="2">2.4.-.-</ecNumber>
    </submittedName>
</protein>
<dbReference type="InterPro" id="IPR029044">
    <property type="entry name" value="Nucleotide-diphossugar_trans"/>
</dbReference>
<keyword evidence="3" id="KW-1185">Reference proteome</keyword>
<sequence length="48" mass="5303">MSESSLAQTHADFALLLWNDGSTDDSVVIATHYAQRNKRIQVVAATRN</sequence>
<dbReference type="Pfam" id="PF00535">
    <property type="entry name" value="Glycos_transf_2"/>
    <property type="match status" value="1"/>
</dbReference>
<gene>
    <name evidence="2" type="ORF">NDI38_31075</name>
</gene>
<reference evidence="2 3" key="1">
    <citation type="submission" date="2022-04" db="EMBL/GenBank/DDBJ databases">
        <title>Positive selection, recombination, and allopatry shape intraspecific diversity of widespread and dominant cyanobacteria.</title>
        <authorList>
            <person name="Wei J."/>
            <person name="Shu W."/>
            <person name="Hu C."/>
        </authorList>
    </citation>
    <scope>NUCLEOTIDE SEQUENCE [LARGE SCALE GENOMIC DNA]</scope>
    <source>
        <strain evidence="2 3">AS-A4</strain>
    </source>
</reference>
<evidence type="ECO:0000313" key="3">
    <source>
        <dbReference type="Proteomes" id="UP001476950"/>
    </source>
</evidence>
<dbReference type="InterPro" id="IPR001173">
    <property type="entry name" value="Glyco_trans_2-like"/>
</dbReference>
<dbReference type="GO" id="GO:0016757">
    <property type="term" value="F:glycosyltransferase activity"/>
    <property type="evidence" value="ECO:0007669"/>
    <property type="project" value="UniProtKB-KW"/>
</dbReference>
<dbReference type="Gene3D" id="3.90.550.10">
    <property type="entry name" value="Spore Coat Polysaccharide Biosynthesis Protein SpsA, Chain A"/>
    <property type="match status" value="1"/>
</dbReference>
<organism evidence="2 3">
    <name type="scientific">Stenomitos frigidus AS-A4</name>
    <dbReference type="NCBI Taxonomy" id="2933935"/>
    <lineage>
        <taxon>Bacteria</taxon>
        <taxon>Bacillati</taxon>
        <taxon>Cyanobacteriota</taxon>
        <taxon>Cyanophyceae</taxon>
        <taxon>Leptolyngbyales</taxon>
        <taxon>Leptolyngbyaceae</taxon>
        <taxon>Stenomitos</taxon>
    </lineage>
</organism>
<comment type="caution">
    <text evidence="2">The sequence shown here is derived from an EMBL/GenBank/DDBJ whole genome shotgun (WGS) entry which is preliminary data.</text>
</comment>
<proteinExistence type="predicted"/>
<name>A0ABV0KV48_9CYAN</name>
<dbReference type="SUPFAM" id="SSF53448">
    <property type="entry name" value="Nucleotide-diphospho-sugar transferases"/>
    <property type="match status" value="1"/>
</dbReference>
<dbReference type="Proteomes" id="UP001476950">
    <property type="component" value="Unassembled WGS sequence"/>
</dbReference>